<proteinExistence type="predicted"/>
<dbReference type="AlphaFoldDB" id="A0A255Z955"/>
<evidence type="ECO:0000313" key="2">
    <source>
        <dbReference type="Proteomes" id="UP000216991"/>
    </source>
</evidence>
<evidence type="ECO:0000313" key="1">
    <source>
        <dbReference type="EMBL" id="OYQ38077.1"/>
    </source>
</evidence>
<accession>A0A255Z955</accession>
<keyword evidence="2" id="KW-1185">Reference proteome</keyword>
<dbReference type="EMBL" id="NOXT01000009">
    <property type="protein sequence ID" value="OYQ38077.1"/>
    <property type="molecule type" value="Genomic_DNA"/>
</dbReference>
<organism evidence="1 2">
    <name type="scientific">Sandarakinorhabdus cyanobacteriorum</name>
    <dbReference type="NCBI Taxonomy" id="1981098"/>
    <lineage>
        <taxon>Bacteria</taxon>
        <taxon>Pseudomonadati</taxon>
        <taxon>Pseudomonadota</taxon>
        <taxon>Alphaproteobacteria</taxon>
        <taxon>Sphingomonadales</taxon>
        <taxon>Sphingosinicellaceae</taxon>
        <taxon>Sandarakinorhabdus</taxon>
    </lineage>
</organism>
<dbReference type="Proteomes" id="UP000216991">
    <property type="component" value="Unassembled WGS sequence"/>
</dbReference>
<protein>
    <submittedName>
        <fullName evidence="1">Uncharacterized protein</fullName>
    </submittedName>
</protein>
<sequence length="77" mass="8610">MRVVSLFIDVLLFFAPELRVVTFYWQGEEHGLGCSALCRADCQTHGNSLGLTFAIPVKNPLEAYCAGRKPVNLIKRQ</sequence>
<reference evidence="1 2" key="1">
    <citation type="submission" date="2017-07" db="EMBL/GenBank/DDBJ databases">
        <title>Sandarakinorhabdus cyanobacteriorum sp. nov., a novel bacterium isolated from cyanobacterial aggregates in a eutrophic lake.</title>
        <authorList>
            <person name="Cai H."/>
        </authorList>
    </citation>
    <scope>NUCLEOTIDE SEQUENCE [LARGE SCALE GENOMIC DNA]</scope>
    <source>
        <strain evidence="1 2">TH057</strain>
    </source>
</reference>
<name>A0A255Z955_9SPHN</name>
<gene>
    <name evidence="1" type="ORF">CHU93_00115</name>
</gene>
<comment type="caution">
    <text evidence="1">The sequence shown here is derived from an EMBL/GenBank/DDBJ whole genome shotgun (WGS) entry which is preliminary data.</text>
</comment>